<dbReference type="RefSeq" id="WP_152765638.1">
    <property type="nucleotide sequence ID" value="NZ_WHLY01000002.1"/>
</dbReference>
<dbReference type="AlphaFoldDB" id="A0A7C9BGC1"/>
<proteinExistence type="predicted"/>
<organism evidence="1 3">
    <name type="scientific">Salmonirosea aquatica</name>
    <dbReference type="NCBI Taxonomy" id="2654236"/>
    <lineage>
        <taxon>Bacteria</taxon>
        <taxon>Pseudomonadati</taxon>
        <taxon>Bacteroidota</taxon>
        <taxon>Cytophagia</taxon>
        <taxon>Cytophagales</taxon>
        <taxon>Spirosomataceae</taxon>
        <taxon>Salmonirosea</taxon>
    </lineage>
</organism>
<accession>A0A7C9BGC1</accession>
<dbReference type="EMBL" id="WHLY01000002">
    <property type="protein sequence ID" value="MPR37136.1"/>
    <property type="molecule type" value="Genomic_DNA"/>
</dbReference>
<evidence type="ECO:0000313" key="1">
    <source>
        <dbReference type="EMBL" id="MPR37096.1"/>
    </source>
</evidence>
<dbReference type="Proteomes" id="UP000479293">
    <property type="component" value="Unassembled WGS sequence"/>
</dbReference>
<evidence type="ECO:0000313" key="2">
    <source>
        <dbReference type="EMBL" id="MPR37136.1"/>
    </source>
</evidence>
<sequence length="125" mass="14308">MEVEKIDTNLTLAYATYKEREPKAMKAAEDMGNYLKSLEAKRREGLHVSPDRLPGMIQFYRICFDDLIDFANAATALNAVYEQRLQALNFPTRPNYDPYTVANKPPRLSLLESQFLTPELCSTND</sequence>
<evidence type="ECO:0000313" key="3">
    <source>
        <dbReference type="Proteomes" id="UP000479293"/>
    </source>
</evidence>
<gene>
    <name evidence="1" type="ORF">GBK04_28125</name>
    <name evidence="2" type="ORF">GBK04_28330</name>
</gene>
<comment type="caution">
    <text evidence="1">The sequence shown here is derived from an EMBL/GenBank/DDBJ whole genome shotgun (WGS) entry which is preliminary data.</text>
</comment>
<dbReference type="EMBL" id="WHLY01000002">
    <property type="protein sequence ID" value="MPR37096.1"/>
    <property type="molecule type" value="Genomic_DNA"/>
</dbReference>
<protein>
    <submittedName>
        <fullName evidence="1">Uncharacterized protein</fullName>
    </submittedName>
</protein>
<name>A0A7C9BGC1_9BACT</name>
<keyword evidence="3" id="KW-1185">Reference proteome</keyword>
<reference evidence="1 3" key="1">
    <citation type="submission" date="2019-10" db="EMBL/GenBank/DDBJ databases">
        <title>Draft Genome Sequence of Cytophagaceae sp. SJW1-29.</title>
        <authorList>
            <person name="Choi A."/>
        </authorList>
    </citation>
    <scope>NUCLEOTIDE SEQUENCE [LARGE SCALE GENOMIC DNA]</scope>
    <source>
        <strain evidence="1 3">SJW1-29</strain>
    </source>
</reference>